<dbReference type="eggNOG" id="COG3040">
    <property type="taxonomic scope" value="Bacteria"/>
</dbReference>
<sequence>MSLRASPAPALLALAFLLLVACTRPLPAAYADYAGHWRGEGVLLVIAPNGHADYERVREGRRTSIEGPVHGFSAEGFKIGLGPLSASFEVQVPPHLAGGRWRMTVDGVELTRVEILPVEAERETLRL</sequence>
<feature type="signal peptide" evidence="1">
    <location>
        <begin position="1"/>
        <end position="28"/>
    </location>
</feature>
<name>A0A091B2T7_9GAMM</name>
<accession>A0A091B2T7</accession>
<proteinExistence type="predicted"/>
<keyword evidence="3" id="KW-1185">Reference proteome</keyword>
<reference evidence="2 3" key="1">
    <citation type="submission" date="2013-09" db="EMBL/GenBank/DDBJ databases">
        <title>Genome sequencing of Arenimonas malthae.</title>
        <authorList>
            <person name="Chen F."/>
            <person name="Wang G."/>
        </authorList>
    </citation>
    <scope>NUCLEOTIDE SEQUENCE [LARGE SCALE GENOMIC DNA]</scope>
    <source>
        <strain evidence="2 3">CC-JY-1</strain>
    </source>
</reference>
<organism evidence="2 3">
    <name type="scientific">Arenimonas malthae CC-JY-1</name>
    <dbReference type="NCBI Taxonomy" id="1384054"/>
    <lineage>
        <taxon>Bacteria</taxon>
        <taxon>Pseudomonadati</taxon>
        <taxon>Pseudomonadota</taxon>
        <taxon>Gammaproteobacteria</taxon>
        <taxon>Lysobacterales</taxon>
        <taxon>Lysobacteraceae</taxon>
        <taxon>Arenimonas</taxon>
    </lineage>
</organism>
<dbReference type="RefSeq" id="WP_052385908.1">
    <property type="nucleotide sequence ID" value="NZ_AVCH01000185.1"/>
</dbReference>
<gene>
    <name evidence="2" type="ORF">N790_10235</name>
</gene>
<evidence type="ECO:0008006" key="4">
    <source>
        <dbReference type="Google" id="ProtNLM"/>
    </source>
</evidence>
<keyword evidence="1" id="KW-0732">Signal</keyword>
<dbReference type="EMBL" id="AVCH01000185">
    <property type="protein sequence ID" value="KFN45204.1"/>
    <property type="molecule type" value="Genomic_DNA"/>
</dbReference>
<comment type="caution">
    <text evidence="2">The sequence shown here is derived from an EMBL/GenBank/DDBJ whole genome shotgun (WGS) entry which is preliminary data.</text>
</comment>
<dbReference type="PATRIC" id="fig|1384054.3.peg.2205"/>
<dbReference type="STRING" id="1384054.N790_10235"/>
<dbReference type="AlphaFoldDB" id="A0A091B2T7"/>
<evidence type="ECO:0000313" key="3">
    <source>
        <dbReference type="Proteomes" id="UP000029392"/>
    </source>
</evidence>
<feature type="chain" id="PRO_5001870765" description="Lipoprotein" evidence="1">
    <location>
        <begin position="29"/>
        <end position="127"/>
    </location>
</feature>
<evidence type="ECO:0000313" key="2">
    <source>
        <dbReference type="EMBL" id="KFN45204.1"/>
    </source>
</evidence>
<dbReference type="Proteomes" id="UP000029392">
    <property type="component" value="Unassembled WGS sequence"/>
</dbReference>
<dbReference type="OrthoDB" id="583175at2"/>
<protein>
    <recommendedName>
        <fullName evidence="4">Lipoprotein</fullName>
    </recommendedName>
</protein>
<dbReference type="PROSITE" id="PS51257">
    <property type="entry name" value="PROKAR_LIPOPROTEIN"/>
    <property type="match status" value="1"/>
</dbReference>
<evidence type="ECO:0000256" key="1">
    <source>
        <dbReference type="SAM" id="SignalP"/>
    </source>
</evidence>